<sequence>MEDYKEDCKQLLSQIKEHDKLLRLKRRWLMDLDLSERELKLSKNFNPLKDKNIPEMLLREDDVYYDTVRSFIQRGFGVYNFVKEHQDQENEQSFDSHYILKNLSQMLDGMTNKGLYCFAELLTDGSLEFEKTRWKMKKIIKEYLPTFLNKESHISQMRMRQCSCLLRDPQYFHRSHDVSCASTEYRIAAGKVLDGLEKLPLETLSAMYRKLKGEIRCIPELGSYKSCQKRDFIDPVRKCCMNMLSELHDGEEPQEPLVKALAVAGLTLKLILGHPSVPEFRKFSPQIESLQNDIAKAVCLINSGNKVSIADIEALHKKLHRLSDSKVQFSKRNLRSAVRNLLTDFLFECGDMERIPECLMEAVNDINKRFQDSTCRISLKEEVEEEVEFLLCISAQSKQIVWDLLPGQEIDEDFSTAYLEDLDERDDAEDEEAVDLPQNCKLCYGHSRGLSESIDETNPFGFGSPTSGGNGDNISSRLSANRQLNSKLESVHITEGDTSEPYDFVHYSSCQQSKMWNNTQSFNGNEQQLASVEKHEQTYLHAFSSTVNQNGSSSPLSPGGIKCEHDVKTYETLNDSARNAECTGCSSPSRETGTLQHKQCKSGNKYLSIQRACDETSMAMYRIIGSMLDEFAQAQQLDLSHDYLSYLRSHTSVPNDSKGTRNLHVL</sequence>
<dbReference type="AlphaFoldDB" id="A0ABD2XXL7"/>
<gene>
    <name evidence="1" type="ORF">ACH5RR_040960</name>
</gene>
<dbReference type="PANTHER" id="PTHR36071">
    <property type="entry name" value="DNA DOUBLE-STRAND BREAK REPAIR PROTEIN"/>
    <property type="match status" value="1"/>
</dbReference>
<comment type="caution">
    <text evidence="1">The sequence shown here is derived from an EMBL/GenBank/DDBJ whole genome shotgun (WGS) entry which is preliminary data.</text>
</comment>
<keyword evidence="2" id="KW-1185">Reference proteome</keyword>
<dbReference type="Proteomes" id="UP001630127">
    <property type="component" value="Unassembled WGS sequence"/>
</dbReference>
<protein>
    <submittedName>
        <fullName evidence="1">Uncharacterized protein</fullName>
    </submittedName>
</protein>
<organism evidence="1 2">
    <name type="scientific">Cinchona calisaya</name>
    <dbReference type="NCBI Taxonomy" id="153742"/>
    <lineage>
        <taxon>Eukaryota</taxon>
        <taxon>Viridiplantae</taxon>
        <taxon>Streptophyta</taxon>
        <taxon>Embryophyta</taxon>
        <taxon>Tracheophyta</taxon>
        <taxon>Spermatophyta</taxon>
        <taxon>Magnoliopsida</taxon>
        <taxon>eudicotyledons</taxon>
        <taxon>Gunneridae</taxon>
        <taxon>Pentapetalae</taxon>
        <taxon>asterids</taxon>
        <taxon>lamiids</taxon>
        <taxon>Gentianales</taxon>
        <taxon>Rubiaceae</taxon>
        <taxon>Cinchonoideae</taxon>
        <taxon>Cinchoneae</taxon>
        <taxon>Cinchona</taxon>
    </lineage>
</organism>
<evidence type="ECO:0000313" key="2">
    <source>
        <dbReference type="Proteomes" id="UP001630127"/>
    </source>
</evidence>
<name>A0ABD2XXL7_9GENT</name>
<accession>A0ABD2XXL7</accession>
<reference evidence="1 2" key="1">
    <citation type="submission" date="2024-11" db="EMBL/GenBank/DDBJ databases">
        <title>A near-complete genome assembly of Cinchona calisaya.</title>
        <authorList>
            <person name="Lian D.C."/>
            <person name="Zhao X.W."/>
            <person name="Wei L."/>
        </authorList>
    </citation>
    <scope>NUCLEOTIDE SEQUENCE [LARGE SCALE GENOMIC DNA]</scope>
    <source>
        <tissue evidence="1">Nenye</tissue>
    </source>
</reference>
<proteinExistence type="predicted"/>
<dbReference type="PANTHER" id="PTHR36071:SF1">
    <property type="entry name" value="DNA DOUBLE-STRAND BREAK REPAIR PROTEIN"/>
    <property type="match status" value="1"/>
</dbReference>
<evidence type="ECO:0000313" key="1">
    <source>
        <dbReference type="EMBL" id="KAL3498228.1"/>
    </source>
</evidence>
<dbReference type="EMBL" id="JBJUIK010000017">
    <property type="protein sequence ID" value="KAL3498228.1"/>
    <property type="molecule type" value="Genomic_DNA"/>
</dbReference>